<dbReference type="InterPro" id="IPR005471">
    <property type="entry name" value="Tscrpt_reg_IclR_N"/>
</dbReference>
<accession>A0ABT1MS43</accession>
<evidence type="ECO:0000256" key="1">
    <source>
        <dbReference type="ARBA" id="ARBA00023015"/>
    </source>
</evidence>
<dbReference type="RefSeq" id="WP_255330124.1">
    <property type="nucleotide sequence ID" value="NZ_JAKZEU010000004.1"/>
</dbReference>
<name>A0ABT1MS43_9RHOB</name>
<keyword evidence="3" id="KW-0804">Transcription</keyword>
<dbReference type="EMBL" id="JAKZEU010000004">
    <property type="protein sequence ID" value="MCQ0971110.1"/>
    <property type="molecule type" value="Genomic_DNA"/>
</dbReference>
<dbReference type="Gene3D" id="3.30.450.40">
    <property type="match status" value="1"/>
</dbReference>
<dbReference type="Pfam" id="PF01614">
    <property type="entry name" value="IclR_C"/>
    <property type="match status" value="1"/>
</dbReference>
<evidence type="ECO:0000256" key="2">
    <source>
        <dbReference type="ARBA" id="ARBA00023125"/>
    </source>
</evidence>
<feature type="domain" description="HTH iclR-type" evidence="5">
    <location>
        <begin position="5"/>
        <end position="66"/>
    </location>
</feature>
<proteinExistence type="predicted"/>
<evidence type="ECO:0000256" key="4">
    <source>
        <dbReference type="SAM" id="MobiDB-lite"/>
    </source>
</evidence>
<keyword evidence="2" id="KW-0238">DNA-binding</keyword>
<dbReference type="InterPro" id="IPR036390">
    <property type="entry name" value="WH_DNA-bd_sf"/>
</dbReference>
<comment type="caution">
    <text evidence="7">The sequence shown here is derived from an EMBL/GenBank/DDBJ whole genome shotgun (WGS) entry which is preliminary data.</text>
</comment>
<evidence type="ECO:0000313" key="8">
    <source>
        <dbReference type="Proteomes" id="UP001203945"/>
    </source>
</evidence>
<dbReference type="PROSITE" id="PS51078">
    <property type="entry name" value="ICLR_ED"/>
    <property type="match status" value="1"/>
</dbReference>
<keyword evidence="8" id="KW-1185">Reference proteome</keyword>
<evidence type="ECO:0000259" key="6">
    <source>
        <dbReference type="PROSITE" id="PS51078"/>
    </source>
</evidence>
<dbReference type="InterPro" id="IPR036388">
    <property type="entry name" value="WH-like_DNA-bd_sf"/>
</dbReference>
<feature type="region of interest" description="Disordered" evidence="4">
    <location>
        <begin position="247"/>
        <end position="267"/>
    </location>
</feature>
<dbReference type="PANTHER" id="PTHR30136:SF24">
    <property type="entry name" value="HTH-TYPE TRANSCRIPTIONAL REPRESSOR ALLR"/>
    <property type="match status" value="1"/>
</dbReference>
<reference evidence="7 8" key="1">
    <citation type="submission" date="2022-03" db="EMBL/GenBank/DDBJ databases">
        <authorList>
            <person name="He Y."/>
        </authorList>
    </citation>
    <scope>NUCLEOTIDE SEQUENCE [LARGE SCALE GENOMIC DNA]</scope>
    <source>
        <strain evidence="7 8">TK19116</strain>
    </source>
</reference>
<organism evidence="7 8">
    <name type="scientific">Paracoccus albicereus</name>
    <dbReference type="NCBI Taxonomy" id="2922394"/>
    <lineage>
        <taxon>Bacteria</taxon>
        <taxon>Pseudomonadati</taxon>
        <taxon>Pseudomonadota</taxon>
        <taxon>Alphaproteobacteria</taxon>
        <taxon>Rhodobacterales</taxon>
        <taxon>Paracoccaceae</taxon>
        <taxon>Paracoccus</taxon>
    </lineage>
</organism>
<evidence type="ECO:0000259" key="5">
    <source>
        <dbReference type="PROSITE" id="PS51077"/>
    </source>
</evidence>
<dbReference type="PANTHER" id="PTHR30136">
    <property type="entry name" value="HELIX-TURN-HELIX TRANSCRIPTIONAL REGULATOR, ICLR FAMILY"/>
    <property type="match status" value="1"/>
</dbReference>
<keyword evidence="1" id="KW-0805">Transcription regulation</keyword>
<dbReference type="PROSITE" id="PS51077">
    <property type="entry name" value="HTH_ICLR"/>
    <property type="match status" value="1"/>
</dbReference>
<dbReference type="SUPFAM" id="SSF55781">
    <property type="entry name" value="GAF domain-like"/>
    <property type="match status" value="1"/>
</dbReference>
<protein>
    <submittedName>
        <fullName evidence="7">IclR family transcriptional regulator</fullName>
    </submittedName>
</protein>
<dbReference type="Pfam" id="PF09339">
    <property type="entry name" value="HTH_IclR"/>
    <property type="match status" value="1"/>
</dbReference>
<dbReference type="InterPro" id="IPR029016">
    <property type="entry name" value="GAF-like_dom_sf"/>
</dbReference>
<gene>
    <name evidence="7" type="ORF">MLD63_11815</name>
</gene>
<evidence type="ECO:0000313" key="7">
    <source>
        <dbReference type="EMBL" id="MCQ0971110.1"/>
    </source>
</evidence>
<dbReference type="Gene3D" id="1.10.10.10">
    <property type="entry name" value="Winged helix-like DNA-binding domain superfamily/Winged helix DNA-binding domain"/>
    <property type="match status" value="1"/>
</dbReference>
<sequence>MSEDRSTLARTLAILELFDETRLEWTPEQMIETLGYSRPTLYRYLKTLREAGLLTSLPGAGFTLGPKVVEMDFLLRKSDPITLGAQPHLDHLAETYPCTALLTRWYGGRILCVASECRTTSASSYPRGRPMPLARGAISRAIMAWLPRRQALPLIEANMSDLTEIGLGTTREDIQKSLREIRRSGVAVARGEVTRGVVGIAAPIFDSAQAPIAVICATTPSELLNDTAEAALCDDIRDAATRITSALQDRRAGTDAAPSSAETAETH</sequence>
<dbReference type="InterPro" id="IPR014757">
    <property type="entry name" value="Tscrpt_reg_IclR_C"/>
</dbReference>
<dbReference type="Proteomes" id="UP001203945">
    <property type="component" value="Unassembled WGS sequence"/>
</dbReference>
<dbReference type="SMART" id="SM00346">
    <property type="entry name" value="HTH_ICLR"/>
    <property type="match status" value="1"/>
</dbReference>
<evidence type="ECO:0000256" key="3">
    <source>
        <dbReference type="ARBA" id="ARBA00023163"/>
    </source>
</evidence>
<dbReference type="SUPFAM" id="SSF46785">
    <property type="entry name" value="Winged helix' DNA-binding domain"/>
    <property type="match status" value="1"/>
</dbReference>
<feature type="domain" description="IclR-ED" evidence="6">
    <location>
        <begin position="67"/>
        <end position="249"/>
    </location>
</feature>
<dbReference type="InterPro" id="IPR050707">
    <property type="entry name" value="HTH_MetabolicPath_Reg"/>
</dbReference>